<reference evidence="1 2" key="1">
    <citation type="submission" date="2020-02" db="EMBL/GenBank/DDBJ databases">
        <title>Draft genome sequence of Haematococcus lacustris strain NIES-144.</title>
        <authorList>
            <person name="Morimoto D."/>
            <person name="Nakagawa S."/>
            <person name="Yoshida T."/>
            <person name="Sawayama S."/>
        </authorList>
    </citation>
    <scope>NUCLEOTIDE SEQUENCE [LARGE SCALE GENOMIC DNA]</scope>
    <source>
        <strain evidence="1 2">NIES-144</strain>
    </source>
</reference>
<dbReference type="Proteomes" id="UP000485058">
    <property type="component" value="Unassembled WGS sequence"/>
</dbReference>
<comment type="caution">
    <text evidence="1">The sequence shown here is derived from an EMBL/GenBank/DDBJ whole genome shotgun (WGS) entry which is preliminary data.</text>
</comment>
<name>A0A699ZQ41_HAELA</name>
<proteinExistence type="predicted"/>
<feature type="non-terminal residue" evidence="1">
    <location>
        <position position="155"/>
    </location>
</feature>
<gene>
    <name evidence="1" type="ORF">HaLaN_20871</name>
</gene>
<evidence type="ECO:0000313" key="1">
    <source>
        <dbReference type="EMBL" id="GFH23280.1"/>
    </source>
</evidence>
<protein>
    <submittedName>
        <fullName evidence="1">Uncharacterized protein</fullName>
    </submittedName>
</protein>
<sequence length="155" mass="17202">MDAGLVESERQRLHMCPTSAYRGRGSARAFDTPHPRYKSPNAREPAGYALCADVHALRRSQYCHLVVALVHVAMKRKVPGHLYWAGAALFGASSYSTWRYFTYHREAIEAVDSLQACPSGTAFDSLASKYDAAVGSEETWMGYGLLRSWLLAKAQ</sequence>
<dbReference type="AlphaFoldDB" id="A0A699ZQ41"/>
<evidence type="ECO:0000313" key="2">
    <source>
        <dbReference type="Proteomes" id="UP000485058"/>
    </source>
</evidence>
<dbReference type="EMBL" id="BLLF01002234">
    <property type="protein sequence ID" value="GFH23280.1"/>
    <property type="molecule type" value="Genomic_DNA"/>
</dbReference>
<keyword evidence="2" id="KW-1185">Reference proteome</keyword>
<organism evidence="1 2">
    <name type="scientific">Haematococcus lacustris</name>
    <name type="common">Green alga</name>
    <name type="synonym">Haematococcus pluvialis</name>
    <dbReference type="NCBI Taxonomy" id="44745"/>
    <lineage>
        <taxon>Eukaryota</taxon>
        <taxon>Viridiplantae</taxon>
        <taxon>Chlorophyta</taxon>
        <taxon>core chlorophytes</taxon>
        <taxon>Chlorophyceae</taxon>
        <taxon>CS clade</taxon>
        <taxon>Chlamydomonadales</taxon>
        <taxon>Haematococcaceae</taxon>
        <taxon>Haematococcus</taxon>
    </lineage>
</organism>
<accession>A0A699ZQ41</accession>